<dbReference type="AlphaFoldDB" id="A0AAE3Y215"/>
<evidence type="ECO:0000256" key="5">
    <source>
        <dbReference type="SAM" id="MobiDB-lite"/>
    </source>
</evidence>
<feature type="transmembrane region" description="Helical" evidence="6">
    <location>
        <begin position="68"/>
        <end position="89"/>
    </location>
</feature>
<feature type="transmembrane region" description="Helical" evidence="6">
    <location>
        <begin position="240"/>
        <end position="262"/>
    </location>
</feature>
<evidence type="ECO:0000313" key="8">
    <source>
        <dbReference type="Proteomes" id="UP001184828"/>
    </source>
</evidence>
<organism evidence="7 8">
    <name type="scientific">Variovorax paradoxus</name>
    <dbReference type="NCBI Taxonomy" id="34073"/>
    <lineage>
        <taxon>Bacteria</taxon>
        <taxon>Pseudomonadati</taxon>
        <taxon>Pseudomonadota</taxon>
        <taxon>Betaproteobacteria</taxon>
        <taxon>Burkholderiales</taxon>
        <taxon>Comamonadaceae</taxon>
        <taxon>Variovorax</taxon>
    </lineage>
</organism>
<feature type="transmembrane region" description="Helical" evidence="6">
    <location>
        <begin position="209"/>
        <end position="228"/>
    </location>
</feature>
<evidence type="ECO:0000313" key="7">
    <source>
        <dbReference type="EMBL" id="MDR6428092.1"/>
    </source>
</evidence>
<keyword evidence="2 6" id="KW-0812">Transmembrane</keyword>
<comment type="subcellular location">
    <subcellularLocation>
        <location evidence="1">Membrane</location>
        <topology evidence="1">Multi-pass membrane protein</topology>
    </subcellularLocation>
</comment>
<evidence type="ECO:0000256" key="2">
    <source>
        <dbReference type="ARBA" id="ARBA00022692"/>
    </source>
</evidence>
<dbReference type="InterPro" id="IPR014150">
    <property type="entry name" value="Conjugal_tfr_TrbL"/>
</dbReference>
<feature type="transmembrane region" description="Helical" evidence="6">
    <location>
        <begin position="29"/>
        <end position="48"/>
    </location>
</feature>
<name>A0AAE3Y215_VARPD</name>
<keyword evidence="4 6" id="KW-0472">Membrane</keyword>
<comment type="caution">
    <text evidence="7">The sequence shown here is derived from an EMBL/GenBank/DDBJ whole genome shotgun (WGS) entry which is preliminary data.</text>
</comment>
<reference evidence="7" key="1">
    <citation type="submission" date="2023-07" db="EMBL/GenBank/DDBJ databases">
        <title>Sorghum-associated microbial communities from plants grown in Nebraska, USA.</title>
        <authorList>
            <person name="Schachtman D."/>
        </authorList>
    </citation>
    <scope>NUCLEOTIDE SEQUENCE</scope>
    <source>
        <strain evidence="7">DS2114</strain>
    </source>
</reference>
<dbReference type="GO" id="GO:0016020">
    <property type="term" value="C:membrane"/>
    <property type="evidence" value="ECO:0007669"/>
    <property type="project" value="UniProtKB-SubCell"/>
</dbReference>
<proteinExistence type="predicted"/>
<dbReference type="RefSeq" id="WP_309929047.1">
    <property type="nucleotide sequence ID" value="NZ_JAVDQZ010000006.1"/>
</dbReference>
<protein>
    <submittedName>
        <fullName evidence="7">Type IV secretion system protein TrbL</fullName>
    </submittedName>
</protein>
<feature type="transmembrane region" description="Helical" evidence="6">
    <location>
        <begin position="176"/>
        <end position="197"/>
    </location>
</feature>
<feature type="region of interest" description="Disordered" evidence="5">
    <location>
        <begin position="400"/>
        <end position="457"/>
    </location>
</feature>
<keyword evidence="3 6" id="KW-1133">Transmembrane helix</keyword>
<sequence length="457" mass="45487">MDDVAVIDRFLDVFSRYIDSGFGLLHGEVAFLTATLVVIDMTLAGLFWAMSHATGQGDDVIARLIRKVLYVGAFAFIIGNFNQLAGVLFRSFAGLGLVASGSGLTQAQFLQPGRLAQVGIEAGRPIMEQISEMTGFPETFAHLDTIAVLFLAWLVLIVSFFVLAVQLFVTLIEFKLTTLAGFVLVPFALWNKTAFLAEKVLGNVVSSGIKVLVLAVIMGIGTGLFAEFRTPPGAEPSLDHALTIMLAALAMLGLGIFGPGIATGLVSGAPQLGAGAAAGTALGAAGLGVAGGAAMASAGAAVAAGARMAPGATRAAIGGGAAAARSAGGLASGAKSAYQDGAAASGGGGVRAAGAGLAHLAKTGAGAVGQRVASGAKAVKNRVASFVADAAAPAAAGNAASASADEIGAPPPEPAWARQMRRKQQLSHAASTTAHVLRSGDHGGSGTGPSLRDDSSA</sequence>
<evidence type="ECO:0000256" key="6">
    <source>
        <dbReference type="SAM" id="Phobius"/>
    </source>
</evidence>
<evidence type="ECO:0000256" key="4">
    <source>
        <dbReference type="ARBA" id="ARBA00023136"/>
    </source>
</evidence>
<dbReference type="EMBL" id="JAVDQZ010000006">
    <property type="protein sequence ID" value="MDR6428092.1"/>
    <property type="molecule type" value="Genomic_DNA"/>
</dbReference>
<evidence type="ECO:0000256" key="3">
    <source>
        <dbReference type="ARBA" id="ARBA00022989"/>
    </source>
</evidence>
<feature type="transmembrane region" description="Helical" evidence="6">
    <location>
        <begin position="282"/>
        <end position="304"/>
    </location>
</feature>
<gene>
    <name evidence="7" type="ORF">J2738_004247</name>
</gene>
<dbReference type="GO" id="GO:0030255">
    <property type="term" value="P:protein secretion by the type IV secretion system"/>
    <property type="evidence" value="ECO:0007669"/>
    <property type="project" value="InterPro"/>
</dbReference>
<accession>A0AAE3Y215</accession>
<dbReference type="Proteomes" id="UP001184828">
    <property type="component" value="Unassembled WGS sequence"/>
</dbReference>
<feature type="transmembrane region" description="Helical" evidence="6">
    <location>
        <begin position="146"/>
        <end position="169"/>
    </location>
</feature>
<evidence type="ECO:0000256" key="1">
    <source>
        <dbReference type="ARBA" id="ARBA00004141"/>
    </source>
</evidence>
<dbReference type="Pfam" id="PF04610">
    <property type="entry name" value="TrbL"/>
    <property type="match status" value="1"/>
</dbReference>
<dbReference type="InterPro" id="IPR007688">
    <property type="entry name" value="Conjugal_tfr_TrbL/VirB6"/>
</dbReference>
<dbReference type="NCBIfam" id="NF010449">
    <property type="entry name" value="PRK13875.1"/>
    <property type="match status" value="1"/>
</dbReference>
<dbReference type="NCBIfam" id="TIGR02783">
    <property type="entry name" value="TrbL_P"/>
    <property type="match status" value="1"/>
</dbReference>